<gene>
    <name evidence="1" type="ORF">GCM10022214_00460</name>
</gene>
<accession>A0ABP7UVM2</accession>
<reference evidence="2" key="1">
    <citation type="journal article" date="2019" name="Int. J. Syst. Evol. Microbiol.">
        <title>The Global Catalogue of Microorganisms (GCM) 10K type strain sequencing project: providing services to taxonomists for standard genome sequencing and annotation.</title>
        <authorList>
            <consortium name="The Broad Institute Genomics Platform"/>
            <consortium name="The Broad Institute Genome Sequencing Center for Infectious Disease"/>
            <person name="Wu L."/>
            <person name="Ma J."/>
        </authorList>
    </citation>
    <scope>NUCLEOTIDE SEQUENCE [LARGE SCALE GENOMIC DNA]</scope>
    <source>
        <strain evidence="2">JCM 16702</strain>
    </source>
</reference>
<name>A0ABP7UVM2_9ACTN</name>
<evidence type="ECO:0000313" key="2">
    <source>
        <dbReference type="Proteomes" id="UP001500683"/>
    </source>
</evidence>
<sequence>MVAEVLGLDAAAVPRLALGGVAEGVDVRAGVVEAAMSSVITRMGAPSASGRPAGASIRPVRGIASAASTFSERRRQPRPSSSGT</sequence>
<dbReference type="Proteomes" id="UP001500683">
    <property type="component" value="Unassembled WGS sequence"/>
</dbReference>
<keyword evidence="2" id="KW-1185">Reference proteome</keyword>
<protein>
    <submittedName>
        <fullName evidence="1">Uncharacterized protein</fullName>
    </submittedName>
</protein>
<proteinExistence type="predicted"/>
<dbReference type="EMBL" id="BAAAZG010000001">
    <property type="protein sequence ID" value="GAA4053823.1"/>
    <property type="molecule type" value="Genomic_DNA"/>
</dbReference>
<evidence type="ECO:0000313" key="1">
    <source>
        <dbReference type="EMBL" id="GAA4053823.1"/>
    </source>
</evidence>
<comment type="caution">
    <text evidence="1">The sequence shown here is derived from an EMBL/GenBank/DDBJ whole genome shotgun (WGS) entry which is preliminary data.</text>
</comment>
<organism evidence="1 2">
    <name type="scientific">Actinomadura miaoliensis</name>
    <dbReference type="NCBI Taxonomy" id="430685"/>
    <lineage>
        <taxon>Bacteria</taxon>
        <taxon>Bacillati</taxon>
        <taxon>Actinomycetota</taxon>
        <taxon>Actinomycetes</taxon>
        <taxon>Streptosporangiales</taxon>
        <taxon>Thermomonosporaceae</taxon>
        <taxon>Actinomadura</taxon>
    </lineage>
</organism>